<dbReference type="Gene3D" id="3.30.360.10">
    <property type="entry name" value="Dihydrodipicolinate Reductase, domain 2"/>
    <property type="match status" value="1"/>
</dbReference>
<dbReference type="Proteomes" id="UP001060164">
    <property type="component" value="Chromosome"/>
</dbReference>
<evidence type="ECO:0000313" key="5">
    <source>
        <dbReference type="EMBL" id="UWP58203.1"/>
    </source>
</evidence>
<gene>
    <name evidence="5" type="primary">iolG</name>
    <name evidence="5" type="ORF">NQ502_12530</name>
</gene>
<evidence type="ECO:0000256" key="1">
    <source>
        <dbReference type="ARBA" id="ARBA00010928"/>
    </source>
</evidence>
<evidence type="ECO:0000313" key="6">
    <source>
        <dbReference type="Proteomes" id="UP001060164"/>
    </source>
</evidence>
<evidence type="ECO:0000259" key="4">
    <source>
        <dbReference type="Pfam" id="PF22725"/>
    </source>
</evidence>
<dbReference type="SUPFAM" id="SSF51735">
    <property type="entry name" value="NAD(P)-binding Rossmann-fold domains"/>
    <property type="match status" value="1"/>
</dbReference>
<name>A0ABY5VFE8_9FIRM</name>
<dbReference type="EMBL" id="CP102290">
    <property type="protein sequence ID" value="UWP58203.1"/>
    <property type="molecule type" value="Genomic_DNA"/>
</dbReference>
<accession>A0ABY5VFE8</accession>
<dbReference type="Gene3D" id="3.40.50.720">
    <property type="entry name" value="NAD(P)-binding Rossmann-like Domain"/>
    <property type="match status" value="1"/>
</dbReference>
<dbReference type="PANTHER" id="PTHR42840">
    <property type="entry name" value="NAD(P)-BINDING ROSSMANN-FOLD SUPERFAMILY PROTEIN-RELATED"/>
    <property type="match status" value="1"/>
</dbReference>
<dbReference type="EC" id="1.1.1.18" evidence="5"/>
<dbReference type="GO" id="GO:0050112">
    <property type="term" value="F:inositol 2-dehydrogenase (NAD+) activity"/>
    <property type="evidence" value="ECO:0007669"/>
    <property type="project" value="UniProtKB-EC"/>
</dbReference>
<dbReference type="InterPro" id="IPR055170">
    <property type="entry name" value="GFO_IDH_MocA-like_dom"/>
</dbReference>
<dbReference type="InterPro" id="IPR000683">
    <property type="entry name" value="Gfo/Idh/MocA-like_OxRdtase_N"/>
</dbReference>
<feature type="domain" description="GFO/IDH/MocA-like oxidoreductase" evidence="4">
    <location>
        <begin position="134"/>
        <end position="251"/>
    </location>
</feature>
<dbReference type="Pfam" id="PF22725">
    <property type="entry name" value="GFO_IDH_MocA_C3"/>
    <property type="match status" value="1"/>
</dbReference>
<sequence>MKAGIIGAGRIGKVHAKNIAMFVPEVEIKTVADPFMNDETEKYLKTTCRVQNVTKDAEDILNDREIEAVLICSSTDTHSKYIIEAAKAGKHIFCEKPVDYDLAKVHEAIDTAKEAGVKLQIGFCRRFDHNHRGVYDMVRAGKAGDVQMIRISSRDPEPPSIDYVKVSGGIFYDMMIHDFDMARFLAGAEVTEVMAAGSVMIDPAIGEAGDVDTAVVMLKFENGIIATIDNSRKAVYGYDQRVEVFGSKGCVRNENDVPNTVILSDECRTSYENTYKIMWDRYTGAFVSEIQAFVDAIVNDKETPVTGIDGLYPVLMAAAATKSLKEGRPVKISEVE</sequence>
<keyword evidence="6" id="KW-1185">Reference proteome</keyword>
<keyword evidence="2 5" id="KW-0560">Oxidoreductase</keyword>
<dbReference type="RefSeq" id="WP_028529262.1">
    <property type="nucleotide sequence ID" value="NZ_CABLBR010000021.1"/>
</dbReference>
<evidence type="ECO:0000259" key="3">
    <source>
        <dbReference type="Pfam" id="PF01408"/>
    </source>
</evidence>
<evidence type="ECO:0000256" key="2">
    <source>
        <dbReference type="ARBA" id="ARBA00023002"/>
    </source>
</evidence>
<dbReference type="InterPro" id="IPR036291">
    <property type="entry name" value="NAD(P)-bd_dom_sf"/>
</dbReference>
<feature type="domain" description="Gfo/Idh/MocA-like oxidoreductase N-terminal" evidence="3">
    <location>
        <begin position="2"/>
        <end position="123"/>
    </location>
</feature>
<dbReference type="Pfam" id="PF01408">
    <property type="entry name" value="GFO_IDH_MocA"/>
    <property type="match status" value="1"/>
</dbReference>
<protein>
    <submittedName>
        <fullName evidence="5">Inositol 2-dehydrogenase</fullName>
        <ecNumber evidence="5">1.1.1.18</ecNumber>
    </submittedName>
</protein>
<proteinExistence type="inferred from homology"/>
<dbReference type="NCBIfam" id="TIGR04380">
    <property type="entry name" value="myo_inos_iolG"/>
    <property type="match status" value="1"/>
</dbReference>
<dbReference type="SUPFAM" id="SSF55347">
    <property type="entry name" value="Glyceraldehyde-3-phosphate dehydrogenase-like, C-terminal domain"/>
    <property type="match status" value="1"/>
</dbReference>
<comment type="similarity">
    <text evidence="1">Belongs to the Gfo/Idh/MocA family.</text>
</comment>
<dbReference type="PANTHER" id="PTHR42840:SF3">
    <property type="entry name" value="BINDING ROSSMANN FOLD OXIDOREDUCTASE, PUTATIVE (AFU_ORTHOLOGUE AFUA_2G10240)-RELATED"/>
    <property type="match status" value="1"/>
</dbReference>
<organism evidence="5 6">
    <name type="scientific">Ruminococcus gauvreauii</name>
    <dbReference type="NCBI Taxonomy" id="438033"/>
    <lineage>
        <taxon>Bacteria</taxon>
        <taxon>Bacillati</taxon>
        <taxon>Bacillota</taxon>
        <taxon>Clostridia</taxon>
        <taxon>Eubacteriales</taxon>
        <taxon>Oscillospiraceae</taxon>
        <taxon>Ruminococcus</taxon>
    </lineage>
</organism>
<dbReference type="InterPro" id="IPR030827">
    <property type="entry name" value="Myo_inos_IolG"/>
</dbReference>
<reference evidence="5" key="1">
    <citation type="journal article" date="2022" name="Cell">
        <title>Design, construction, and in vivo augmentation of a complex gut microbiome.</title>
        <authorList>
            <person name="Cheng A.G."/>
            <person name="Ho P.Y."/>
            <person name="Aranda-Diaz A."/>
            <person name="Jain S."/>
            <person name="Yu F.B."/>
            <person name="Meng X."/>
            <person name="Wang M."/>
            <person name="Iakiviak M."/>
            <person name="Nagashima K."/>
            <person name="Zhao A."/>
            <person name="Murugkar P."/>
            <person name="Patil A."/>
            <person name="Atabakhsh K."/>
            <person name="Weakley A."/>
            <person name="Yan J."/>
            <person name="Brumbaugh A.R."/>
            <person name="Higginbottom S."/>
            <person name="Dimas A."/>
            <person name="Shiver A.L."/>
            <person name="Deutschbauer A."/>
            <person name="Neff N."/>
            <person name="Sonnenburg J.L."/>
            <person name="Huang K.C."/>
            <person name="Fischbach M.A."/>
        </authorList>
    </citation>
    <scope>NUCLEOTIDE SEQUENCE</scope>
    <source>
        <strain evidence="5">DSM 19829</strain>
    </source>
</reference>